<dbReference type="HAMAP" id="MF_00127">
    <property type="entry name" value="His_tRNA_synth"/>
    <property type="match status" value="1"/>
</dbReference>
<evidence type="ECO:0000256" key="11">
    <source>
        <dbReference type="ARBA" id="ARBA00047639"/>
    </source>
</evidence>
<dbReference type="GO" id="GO:0005829">
    <property type="term" value="C:cytosol"/>
    <property type="evidence" value="ECO:0007669"/>
    <property type="project" value="TreeGrafter"/>
</dbReference>
<comment type="similarity">
    <text evidence="2">Belongs to the class-II aminoacyl-tRNA synthetase family.</text>
</comment>
<name>L8FVV0_PSED2</name>
<protein>
    <recommendedName>
        <fullName evidence="3">histidine--tRNA ligase</fullName>
        <ecNumber evidence="3">6.1.1.21</ecNumber>
    </recommendedName>
    <alternativeName>
        <fullName evidence="10">Histidyl-tRNA synthetase</fullName>
    </alternativeName>
</protein>
<evidence type="ECO:0000256" key="5">
    <source>
        <dbReference type="ARBA" id="ARBA00022598"/>
    </source>
</evidence>
<dbReference type="Pfam" id="PF03129">
    <property type="entry name" value="HGTP_anticodon"/>
    <property type="match status" value="1"/>
</dbReference>
<dbReference type="PANTHER" id="PTHR11476">
    <property type="entry name" value="HISTIDYL-TRNA SYNTHETASE"/>
    <property type="match status" value="1"/>
</dbReference>
<dbReference type="PANTHER" id="PTHR11476:SF7">
    <property type="entry name" value="HISTIDINE--TRNA LIGASE"/>
    <property type="match status" value="1"/>
</dbReference>
<dbReference type="PROSITE" id="PS50862">
    <property type="entry name" value="AA_TRNA_LIGASE_II"/>
    <property type="match status" value="1"/>
</dbReference>
<accession>L8FVV0</accession>
<dbReference type="InterPro" id="IPR006195">
    <property type="entry name" value="aa-tRNA-synth_II"/>
</dbReference>
<dbReference type="CDD" id="cd00773">
    <property type="entry name" value="HisRS-like_core"/>
    <property type="match status" value="1"/>
</dbReference>
<keyword evidence="6" id="KW-0547">Nucleotide-binding</keyword>
<dbReference type="InterPro" id="IPR045864">
    <property type="entry name" value="aa-tRNA-synth_II/BPL/LPL"/>
</dbReference>
<evidence type="ECO:0000256" key="4">
    <source>
        <dbReference type="ARBA" id="ARBA00022490"/>
    </source>
</evidence>
<evidence type="ECO:0000259" key="13">
    <source>
        <dbReference type="PROSITE" id="PS50862"/>
    </source>
</evidence>
<evidence type="ECO:0000256" key="7">
    <source>
        <dbReference type="ARBA" id="ARBA00022840"/>
    </source>
</evidence>
<dbReference type="GO" id="GO:0005524">
    <property type="term" value="F:ATP binding"/>
    <property type="evidence" value="ECO:0007669"/>
    <property type="project" value="UniProtKB-KW"/>
</dbReference>
<keyword evidence="9" id="KW-0030">Aminoacyl-tRNA synthetase</keyword>
<dbReference type="OrthoDB" id="1906957at2759"/>
<dbReference type="GO" id="GO:0006427">
    <property type="term" value="P:histidyl-tRNA aminoacylation"/>
    <property type="evidence" value="ECO:0007669"/>
    <property type="project" value="InterPro"/>
</dbReference>
<dbReference type="GO" id="GO:0032543">
    <property type="term" value="P:mitochondrial translation"/>
    <property type="evidence" value="ECO:0007669"/>
    <property type="project" value="TreeGrafter"/>
</dbReference>
<keyword evidence="15" id="KW-1185">Reference proteome</keyword>
<keyword evidence="4" id="KW-0963">Cytoplasm</keyword>
<evidence type="ECO:0000313" key="14">
    <source>
        <dbReference type="EMBL" id="ELR05017.1"/>
    </source>
</evidence>
<feature type="region of interest" description="Disordered" evidence="12">
    <location>
        <begin position="38"/>
        <end position="82"/>
    </location>
</feature>
<keyword evidence="8" id="KW-0648">Protein biosynthesis</keyword>
<sequence length="610" mass="67234">MKCLRNPISRSLRPFIRHGILQQAASFTVTTSYLHYRHSPSTPELSQESLDMASETPKAPEAPKAPRAPKAPKAPKFELKTPKGTKDWQGTDMVIRDKIFSTITDVFKRHGAVTIDTPVFELKEILSGKYGEDSKLIYDLADQGGEICSLRYDLTVPFARWLAMNREVQSIKRYHIAKVYRRDQPAMTKGRMREFYQCDFDIAGTYDAMLPDAEIVKITTEIFTGLGWDGRYTIKLNHRKILDGIFQVCGVPEDKIRTISSAVDKLDKLPWADVRKEMTEEKGLDGEIADKIGEYVVLKGQTDLLTKLKADEKLMANESMKAGLADMDLLFSYLKSFDALSNVLFDLSLARGLDYYTGLIYEVITEGSAPGSAPVTLATTSAATAAPPSPSKKPSKSKGADGEEDRSNDPSVGVGSVAAGGRYDNLVGMFSGKNQIPCVGISFGVDRIFSITKSRMEAEKNDVKVRNNEVDVYVMAVGGKGFTGLLQERMAICAQLWKAGIKAEFMYKVKPKLQQQFKAAEDNGVPFGVIFGEDEFAKNQVKIKELGLHLPQDHPDKDGVVVEISNLVEEIKRRIANQADVGALTQKTEALKVEAVEAVTYVEASAGAAA</sequence>
<dbReference type="Proteomes" id="UP000011064">
    <property type="component" value="Unassembled WGS sequence"/>
</dbReference>
<evidence type="ECO:0000256" key="8">
    <source>
        <dbReference type="ARBA" id="ARBA00022917"/>
    </source>
</evidence>
<evidence type="ECO:0000256" key="1">
    <source>
        <dbReference type="ARBA" id="ARBA00004496"/>
    </source>
</evidence>
<feature type="domain" description="Aminoacyl-transfer RNA synthetases class-II family profile" evidence="13">
    <location>
        <begin position="84"/>
        <end position="482"/>
    </location>
</feature>
<dbReference type="FunFam" id="3.40.50.800:FF:000015">
    <property type="entry name" value="Histidyl-tRNA synthetase, mitochondrial"/>
    <property type="match status" value="1"/>
</dbReference>
<dbReference type="AlphaFoldDB" id="L8FVV0"/>
<dbReference type="GO" id="GO:0004821">
    <property type="term" value="F:histidine-tRNA ligase activity"/>
    <property type="evidence" value="ECO:0007669"/>
    <property type="project" value="UniProtKB-EC"/>
</dbReference>
<evidence type="ECO:0000256" key="9">
    <source>
        <dbReference type="ARBA" id="ARBA00023146"/>
    </source>
</evidence>
<dbReference type="GO" id="GO:0003723">
    <property type="term" value="F:RNA binding"/>
    <property type="evidence" value="ECO:0007669"/>
    <property type="project" value="TreeGrafter"/>
</dbReference>
<dbReference type="InterPro" id="IPR041715">
    <property type="entry name" value="HisRS-like_core"/>
</dbReference>
<dbReference type="Gene3D" id="3.40.50.800">
    <property type="entry name" value="Anticodon-binding domain"/>
    <property type="match status" value="1"/>
</dbReference>
<dbReference type="InterPro" id="IPR036621">
    <property type="entry name" value="Anticodon-bd_dom_sf"/>
</dbReference>
<evidence type="ECO:0000256" key="6">
    <source>
        <dbReference type="ARBA" id="ARBA00022741"/>
    </source>
</evidence>
<dbReference type="CDD" id="cd00859">
    <property type="entry name" value="HisRS_anticodon"/>
    <property type="match status" value="1"/>
</dbReference>
<dbReference type="EC" id="6.1.1.21" evidence="3"/>
<feature type="compositionally biased region" description="Polar residues" evidence="12">
    <location>
        <begin position="38"/>
        <end position="49"/>
    </location>
</feature>
<feature type="region of interest" description="Disordered" evidence="12">
    <location>
        <begin position="381"/>
        <end position="416"/>
    </location>
</feature>
<dbReference type="GO" id="GO:0005739">
    <property type="term" value="C:mitochondrion"/>
    <property type="evidence" value="ECO:0007669"/>
    <property type="project" value="TreeGrafter"/>
</dbReference>
<dbReference type="STRING" id="658429.L8FVV0"/>
<evidence type="ECO:0000313" key="15">
    <source>
        <dbReference type="Proteomes" id="UP000011064"/>
    </source>
</evidence>
<reference evidence="15" key="1">
    <citation type="submission" date="2010-09" db="EMBL/GenBank/DDBJ databases">
        <title>The genome sequence of Geomyces destructans 20631-21.</title>
        <authorList>
            <consortium name="The Broad Institute Genome Sequencing Platform"/>
            <person name="Cuomo C.A."/>
            <person name="Blehert D.S."/>
            <person name="Lorch J.M."/>
            <person name="Young S.K."/>
            <person name="Zeng Q."/>
            <person name="Gargeya S."/>
            <person name="Fitzgerald M."/>
            <person name="Haas B."/>
            <person name="Abouelleil A."/>
            <person name="Alvarado L."/>
            <person name="Arachchi H.M."/>
            <person name="Berlin A."/>
            <person name="Brown A."/>
            <person name="Chapman S.B."/>
            <person name="Chen Z."/>
            <person name="Dunbar C."/>
            <person name="Freedman E."/>
            <person name="Gearin G."/>
            <person name="Gellesch M."/>
            <person name="Goldberg J."/>
            <person name="Griggs A."/>
            <person name="Gujja S."/>
            <person name="Heiman D."/>
            <person name="Howarth C."/>
            <person name="Larson L."/>
            <person name="Lui A."/>
            <person name="MacDonald P.J.P."/>
            <person name="Montmayeur A."/>
            <person name="Murphy C."/>
            <person name="Neiman D."/>
            <person name="Pearson M."/>
            <person name="Priest M."/>
            <person name="Roberts A."/>
            <person name="Saif S."/>
            <person name="Shea T."/>
            <person name="Shenoy N."/>
            <person name="Sisk P."/>
            <person name="Stolte C."/>
            <person name="Sykes S."/>
            <person name="Wortman J."/>
            <person name="Nusbaum C."/>
            <person name="Birren B."/>
        </authorList>
    </citation>
    <scope>NUCLEOTIDE SEQUENCE [LARGE SCALE GENOMIC DNA]</scope>
    <source>
        <strain evidence="15">ATCC MYA-4855 / 20631-21</strain>
    </source>
</reference>
<dbReference type="SUPFAM" id="SSF52954">
    <property type="entry name" value="Class II aaRS ABD-related"/>
    <property type="match status" value="1"/>
</dbReference>
<evidence type="ECO:0000256" key="3">
    <source>
        <dbReference type="ARBA" id="ARBA00012815"/>
    </source>
</evidence>
<dbReference type="EMBL" id="GL573188">
    <property type="protein sequence ID" value="ELR05017.1"/>
    <property type="molecule type" value="Genomic_DNA"/>
</dbReference>
<dbReference type="SUPFAM" id="SSF55681">
    <property type="entry name" value="Class II aaRS and biotin synthetases"/>
    <property type="match status" value="1"/>
</dbReference>
<feature type="compositionally biased region" description="Basic and acidic residues" evidence="12">
    <location>
        <begin position="398"/>
        <end position="408"/>
    </location>
</feature>
<evidence type="ECO:0000256" key="2">
    <source>
        <dbReference type="ARBA" id="ARBA00008226"/>
    </source>
</evidence>
<dbReference type="Pfam" id="PF13393">
    <property type="entry name" value="tRNA-synt_His"/>
    <property type="match status" value="1"/>
</dbReference>
<evidence type="ECO:0000256" key="12">
    <source>
        <dbReference type="SAM" id="MobiDB-lite"/>
    </source>
</evidence>
<dbReference type="InterPro" id="IPR015807">
    <property type="entry name" value="His-tRNA-ligase"/>
</dbReference>
<dbReference type="InterPro" id="IPR033656">
    <property type="entry name" value="HisRS_anticodon"/>
</dbReference>
<dbReference type="HOGENOM" id="CLU_025113_4_0_1"/>
<dbReference type="Gene3D" id="3.30.930.10">
    <property type="entry name" value="Bira Bifunctional Protein, Domain 2"/>
    <property type="match status" value="1"/>
</dbReference>
<gene>
    <name evidence="14" type="ORF">GMDG_01588</name>
</gene>
<dbReference type="VEuPathDB" id="FungiDB:GMDG_01588"/>
<evidence type="ECO:0000256" key="10">
    <source>
        <dbReference type="ARBA" id="ARBA00030619"/>
    </source>
</evidence>
<keyword evidence="7" id="KW-0067">ATP-binding</keyword>
<dbReference type="FunCoup" id="L8FVV0">
    <property type="interactions" value="846"/>
</dbReference>
<dbReference type="InParanoid" id="L8FVV0"/>
<organism evidence="14 15">
    <name type="scientific">Pseudogymnoascus destructans (strain ATCC MYA-4855 / 20631-21)</name>
    <name type="common">Bat white-nose syndrome fungus</name>
    <name type="synonym">Geomyces destructans</name>
    <dbReference type="NCBI Taxonomy" id="658429"/>
    <lineage>
        <taxon>Eukaryota</taxon>
        <taxon>Fungi</taxon>
        <taxon>Dikarya</taxon>
        <taxon>Ascomycota</taxon>
        <taxon>Pezizomycotina</taxon>
        <taxon>Leotiomycetes</taxon>
        <taxon>Thelebolales</taxon>
        <taxon>Thelebolaceae</taxon>
        <taxon>Pseudogymnoascus</taxon>
    </lineage>
</organism>
<keyword evidence="5" id="KW-0436">Ligase</keyword>
<comment type="catalytic activity">
    <reaction evidence="11">
        <text>tRNA(His) + L-histidine + ATP = L-histidyl-tRNA(His) + AMP + diphosphate + H(+)</text>
        <dbReference type="Rhea" id="RHEA:17313"/>
        <dbReference type="Rhea" id="RHEA-COMP:9665"/>
        <dbReference type="Rhea" id="RHEA-COMP:9689"/>
        <dbReference type="ChEBI" id="CHEBI:15378"/>
        <dbReference type="ChEBI" id="CHEBI:30616"/>
        <dbReference type="ChEBI" id="CHEBI:33019"/>
        <dbReference type="ChEBI" id="CHEBI:57595"/>
        <dbReference type="ChEBI" id="CHEBI:78442"/>
        <dbReference type="ChEBI" id="CHEBI:78527"/>
        <dbReference type="ChEBI" id="CHEBI:456215"/>
        <dbReference type="EC" id="6.1.1.21"/>
    </reaction>
</comment>
<dbReference type="InterPro" id="IPR004154">
    <property type="entry name" value="Anticodon-bd"/>
</dbReference>
<proteinExistence type="inferred from homology"/>
<comment type="subcellular location">
    <subcellularLocation>
        <location evidence="1">Cytoplasm</location>
    </subcellularLocation>
</comment>